<evidence type="ECO:0000256" key="1">
    <source>
        <dbReference type="ARBA" id="ARBA00022737"/>
    </source>
</evidence>
<dbReference type="PROSITE" id="PS01180">
    <property type="entry name" value="CUB"/>
    <property type="match status" value="2"/>
</dbReference>
<dbReference type="OrthoDB" id="9971251at2759"/>
<keyword evidence="1" id="KW-0677">Repeat</keyword>
<name>A0A8J2HRI8_COTCN</name>
<dbReference type="InterPro" id="IPR035914">
    <property type="entry name" value="Sperma_CUB_dom_sf"/>
</dbReference>
<comment type="caution">
    <text evidence="5">The sequence shown here is derived from an EMBL/GenBank/DDBJ whole genome shotgun (WGS) entry which is preliminary data.</text>
</comment>
<dbReference type="Gene3D" id="2.60.120.290">
    <property type="entry name" value="Spermadhesin, CUB domain"/>
    <property type="match status" value="2"/>
</dbReference>
<comment type="caution">
    <text evidence="3">Lacks conserved residue(s) required for the propagation of feature annotation.</text>
</comment>
<evidence type="ECO:0000256" key="3">
    <source>
        <dbReference type="PROSITE-ProRule" id="PRU00059"/>
    </source>
</evidence>
<evidence type="ECO:0000313" key="6">
    <source>
        <dbReference type="Proteomes" id="UP000786811"/>
    </source>
</evidence>
<dbReference type="SUPFAM" id="SSF49854">
    <property type="entry name" value="Spermadhesin, CUB domain"/>
    <property type="match status" value="2"/>
</dbReference>
<proteinExistence type="predicted"/>
<keyword evidence="2" id="KW-1015">Disulfide bond</keyword>
<dbReference type="EMBL" id="CAJNRD030001124">
    <property type="protein sequence ID" value="CAG5108987.1"/>
    <property type="molecule type" value="Genomic_DNA"/>
</dbReference>
<dbReference type="FunFam" id="2.60.120.290:FF:000013">
    <property type="entry name" value="Membrane frizzled-related protein"/>
    <property type="match status" value="1"/>
</dbReference>
<evidence type="ECO:0000256" key="2">
    <source>
        <dbReference type="ARBA" id="ARBA00023157"/>
    </source>
</evidence>
<evidence type="ECO:0000313" key="5">
    <source>
        <dbReference type="EMBL" id="CAG5108987.1"/>
    </source>
</evidence>
<dbReference type="PANTHER" id="PTHR24251">
    <property type="entry name" value="OVOCHYMASE-RELATED"/>
    <property type="match status" value="1"/>
</dbReference>
<dbReference type="CDD" id="cd00041">
    <property type="entry name" value="CUB"/>
    <property type="match status" value="2"/>
</dbReference>
<dbReference type="Pfam" id="PF00431">
    <property type="entry name" value="CUB"/>
    <property type="match status" value="2"/>
</dbReference>
<dbReference type="SMART" id="SM00042">
    <property type="entry name" value="CUB"/>
    <property type="match status" value="2"/>
</dbReference>
<feature type="domain" description="CUB" evidence="4">
    <location>
        <begin position="172"/>
        <end position="287"/>
    </location>
</feature>
<feature type="domain" description="CUB" evidence="4">
    <location>
        <begin position="60"/>
        <end position="171"/>
    </location>
</feature>
<evidence type="ECO:0000259" key="4">
    <source>
        <dbReference type="PROSITE" id="PS01180"/>
    </source>
</evidence>
<keyword evidence="6" id="KW-1185">Reference proteome</keyword>
<dbReference type="Proteomes" id="UP000786811">
    <property type="component" value="Unassembled WGS sequence"/>
</dbReference>
<reference evidence="5" key="1">
    <citation type="submission" date="2021-04" db="EMBL/GenBank/DDBJ databases">
        <authorList>
            <person name="Chebbi M.A.C M."/>
        </authorList>
    </citation>
    <scope>NUCLEOTIDE SEQUENCE</scope>
</reference>
<accession>A0A8J2HRI8</accession>
<sequence>MHYPSFILIERIFKNISVSVPVLPASASNEHLGKAVIQKNLELSDGDIAAANLMYQCPGCGKTFYDPTGAFGYSGTDLILDFERCEWRIRAAEGERIKLKIIISRIHQTYNCLLDHVEIRDGNAPSNPFIDLYCSRLEKIKIYPTNNLLVVYVKMNHPNIIGAFEAEYETICNQFVELESGMVYNLESPNYPENYKPNKNCNWYFLAPENHQINIKFDFFDIESSHNCKNDYVSIAEGDDQRLKQIGVYCGVRNAWQVNSTERKVYVKFFTNQSKQDKGFAATISSIMI</sequence>
<gene>
    <name evidence="5" type="ORF">HICCMSTLAB_LOCUS13623</name>
</gene>
<organism evidence="5 6">
    <name type="scientific">Cotesia congregata</name>
    <name type="common">Parasitoid wasp</name>
    <name type="synonym">Apanteles congregatus</name>
    <dbReference type="NCBI Taxonomy" id="51543"/>
    <lineage>
        <taxon>Eukaryota</taxon>
        <taxon>Metazoa</taxon>
        <taxon>Ecdysozoa</taxon>
        <taxon>Arthropoda</taxon>
        <taxon>Hexapoda</taxon>
        <taxon>Insecta</taxon>
        <taxon>Pterygota</taxon>
        <taxon>Neoptera</taxon>
        <taxon>Endopterygota</taxon>
        <taxon>Hymenoptera</taxon>
        <taxon>Apocrita</taxon>
        <taxon>Ichneumonoidea</taxon>
        <taxon>Braconidae</taxon>
        <taxon>Microgastrinae</taxon>
        <taxon>Cotesia</taxon>
    </lineage>
</organism>
<dbReference type="AlphaFoldDB" id="A0A8J2HRI8"/>
<protein>
    <submittedName>
        <fullName evidence="5">Similar to tld: Dorsal-ventral patterning protein tolloid (Drosophila melanogaster)</fullName>
    </submittedName>
</protein>
<dbReference type="PANTHER" id="PTHR24251:SF37">
    <property type="entry name" value="CUB DOMAIN-CONTAINING PROTEIN"/>
    <property type="match status" value="1"/>
</dbReference>
<dbReference type="InterPro" id="IPR000859">
    <property type="entry name" value="CUB_dom"/>
</dbReference>